<dbReference type="Proteomes" id="UP000024404">
    <property type="component" value="Unassembled WGS sequence"/>
</dbReference>
<proteinExistence type="predicted"/>
<dbReference type="OMA" id="KVGHWSK"/>
<sequence length="431" mass="48843">MMNAKSARKAFEKSLISSQINFETGERNGQSHPMRRNISRLPHIPTVDNTSIQRSESANEIETMNNLLTAMQKESDKRNEMLNSVFDKNFDGKIKTCIDARAKMEARAVAFEKTIQSETLIKKPIKNITIENTYEEVFGTNISQTGSTSDKIIMSPMEQQQVTLKYIAGGNSISQQSTRIAGDVISPNKVENKQISTEDAEIADKKVTKGFGEAALTKVGHWRKKAFKFLRKKSASSGNDATISRKNSRKKLHAEKHRSRHHVRDVKMKGIPQENFRRTRSSRKVKSRNHCKAKSEKPKKTLRRSVKKRESEKAKFVPKMSAPTELGNTSNALKKHAAKLTEAKKRLKERTSMEFEKKKLNPEKIHESASHRGLVIDKKGTKKNVGKSKKSSKKGTKKTVRKSRKSNRKIKIKSGKKRKGTVAGKTEKFRE</sequence>
<dbReference type="EnsemblMetazoa" id="OVOC3722.1">
    <property type="protein sequence ID" value="OVOC3722.1"/>
    <property type="gene ID" value="WBGene00240531"/>
</dbReference>
<reference evidence="2" key="2">
    <citation type="submission" date="2022-06" db="UniProtKB">
        <authorList>
            <consortium name="EnsemblMetazoa"/>
        </authorList>
    </citation>
    <scope>IDENTIFICATION</scope>
</reference>
<feature type="compositionally biased region" description="Basic residues" evidence="1">
    <location>
        <begin position="246"/>
        <end position="264"/>
    </location>
</feature>
<reference evidence="3" key="1">
    <citation type="submission" date="2013-10" db="EMBL/GenBank/DDBJ databases">
        <title>Genome sequencing of Onchocerca volvulus.</title>
        <authorList>
            <person name="Cotton J."/>
            <person name="Tsai J."/>
            <person name="Stanley E."/>
            <person name="Tracey A."/>
            <person name="Holroyd N."/>
            <person name="Lustigman S."/>
            <person name="Berriman M."/>
        </authorList>
    </citation>
    <scope>NUCLEOTIDE SEQUENCE</scope>
</reference>
<dbReference type="AlphaFoldDB" id="A0A8R1XVR1"/>
<evidence type="ECO:0000256" key="1">
    <source>
        <dbReference type="SAM" id="MobiDB-lite"/>
    </source>
</evidence>
<organism evidence="2 3">
    <name type="scientific">Onchocerca volvulus</name>
    <dbReference type="NCBI Taxonomy" id="6282"/>
    <lineage>
        <taxon>Eukaryota</taxon>
        <taxon>Metazoa</taxon>
        <taxon>Ecdysozoa</taxon>
        <taxon>Nematoda</taxon>
        <taxon>Chromadorea</taxon>
        <taxon>Rhabditida</taxon>
        <taxon>Spirurina</taxon>
        <taxon>Spiruromorpha</taxon>
        <taxon>Filarioidea</taxon>
        <taxon>Onchocercidae</taxon>
        <taxon>Onchocerca</taxon>
    </lineage>
</organism>
<feature type="compositionally biased region" description="Basic and acidic residues" evidence="1">
    <location>
        <begin position="344"/>
        <end position="379"/>
    </location>
</feature>
<feature type="compositionally biased region" description="Basic residues" evidence="1">
    <location>
        <begin position="380"/>
        <end position="420"/>
    </location>
</feature>
<evidence type="ECO:0000313" key="3">
    <source>
        <dbReference type="Proteomes" id="UP000024404"/>
    </source>
</evidence>
<name>A0A8R1XVR1_ONCVO</name>
<feature type="compositionally biased region" description="Basic residues" evidence="1">
    <location>
        <begin position="278"/>
        <end position="292"/>
    </location>
</feature>
<feature type="compositionally biased region" description="Polar residues" evidence="1">
    <location>
        <begin position="235"/>
        <end position="245"/>
    </location>
</feature>
<keyword evidence="3" id="KW-1185">Reference proteome</keyword>
<feature type="region of interest" description="Disordered" evidence="1">
    <location>
        <begin position="344"/>
        <end position="431"/>
    </location>
</feature>
<protein>
    <submittedName>
        <fullName evidence="2">Uncharacterized protein</fullName>
    </submittedName>
</protein>
<feature type="region of interest" description="Disordered" evidence="1">
    <location>
        <begin position="233"/>
        <end position="332"/>
    </location>
</feature>
<dbReference type="EMBL" id="CMVM020000121">
    <property type="status" value="NOT_ANNOTATED_CDS"/>
    <property type="molecule type" value="Genomic_DNA"/>
</dbReference>
<evidence type="ECO:0000313" key="2">
    <source>
        <dbReference type="EnsemblMetazoa" id="OVOC3722.1"/>
    </source>
</evidence>
<accession>A0A8R1XVR1</accession>